<dbReference type="InterPro" id="IPR011444">
    <property type="entry name" value="DUF1549"/>
</dbReference>
<name>A0A4R3KQX1_9SPHI</name>
<accession>A0A4R3KQX1</accession>
<organism evidence="5 6">
    <name type="scientific">Anseongella ginsenosidimutans</name>
    <dbReference type="NCBI Taxonomy" id="496056"/>
    <lineage>
        <taxon>Bacteria</taxon>
        <taxon>Pseudomonadati</taxon>
        <taxon>Bacteroidota</taxon>
        <taxon>Sphingobacteriia</taxon>
        <taxon>Sphingobacteriales</taxon>
        <taxon>Sphingobacteriaceae</taxon>
        <taxon>Anseongella</taxon>
    </lineage>
</organism>
<dbReference type="Pfam" id="PF07635">
    <property type="entry name" value="PSCyt1"/>
    <property type="match status" value="1"/>
</dbReference>
<dbReference type="Pfam" id="PF03422">
    <property type="entry name" value="CBM_6"/>
    <property type="match status" value="1"/>
</dbReference>
<feature type="domain" description="CBM6" evidence="1">
    <location>
        <begin position="453"/>
        <end position="535"/>
    </location>
</feature>
<keyword evidence="6" id="KW-1185">Reference proteome</keyword>
<dbReference type="EMBL" id="SMAD01000005">
    <property type="protein sequence ID" value="TCS87328.1"/>
    <property type="molecule type" value="Genomic_DNA"/>
</dbReference>
<evidence type="ECO:0000259" key="1">
    <source>
        <dbReference type="Pfam" id="PF03422"/>
    </source>
</evidence>
<dbReference type="GO" id="GO:0020037">
    <property type="term" value="F:heme binding"/>
    <property type="evidence" value="ECO:0007669"/>
    <property type="project" value="InterPro"/>
</dbReference>
<feature type="domain" description="DUF1553" evidence="3">
    <location>
        <begin position="612"/>
        <end position="869"/>
    </location>
</feature>
<dbReference type="Pfam" id="PF07587">
    <property type="entry name" value="PSD1"/>
    <property type="match status" value="1"/>
</dbReference>
<comment type="caution">
    <text evidence="5">The sequence shown here is derived from an EMBL/GenBank/DDBJ whole genome shotgun (WGS) entry which is preliminary data.</text>
</comment>
<evidence type="ECO:0000259" key="4">
    <source>
        <dbReference type="Pfam" id="PF07635"/>
    </source>
</evidence>
<dbReference type="InterPro" id="IPR008979">
    <property type="entry name" value="Galactose-bd-like_sf"/>
</dbReference>
<dbReference type="GO" id="GO:0009055">
    <property type="term" value="F:electron transfer activity"/>
    <property type="evidence" value="ECO:0007669"/>
    <property type="project" value="InterPro"/>
</dbReference>
<dbReference type="SUPFAM" id="SSF49785">
    <property type="entry name" value="Galactose-binding domain-like"/>
    <property type="match status" value="1"/>
</dbReference>
<evidence type="ECO:0000313" key="6">
    <source>
        <dbReference type="Proteomes" id="UP000295807"/>
    </source>
</evidence>
<dbReference type="CDD" id="cd04084">
    <property type="entry name" value="CBM6_xylanase-like"/>
    <property type="match status" value="1"/>
</dbReference>
<gene>
    <name evidence="5" type="ORF">EDD80_105142</name>
</gene>
<sequence>MRHSLKNKLLAGGTLAILLIILAIVFRPEEQVDFSTQVKPILNKHCISCHGGVKQNGGFSVLFREQAMDTTESGKPAIIPGDAKHSEFIRRLTAEDPEERMPYKNPPLSKEEIDILTRWIDQGAKWGKHWAYTLPEKVSLPENNSLLASFFSSSTEDNASTPIDRFILKKLEEKDLEPSPEAEKATLLRRLSLDLTGLPPDEDLVEAFLADNSADAYEKIVDTLLASPHFGERWTAWWLDMARYSDTKGYEKDRSREIWRFRDWVIQAFNEDKPFDEFTIEQLAGDLLPTPTREQLVATAFHRNTMNNDEGGTDSEEYRIASVIDRVNTTWEVWQSTTFACVQCHSHTYDPFHFEEYYEFMAFFNNTRDEDTEGDFPKLRFYSEEEQKEVEEIKSWVARYGDKTDQDAVGQFLKVLEPKINAHTCDEFVNGTLADTKWLSIRHQGSCRMPSVDTRGASRFYINYWTGSSGGKMEIRLDSVSGPSIASIDLPATQGRQIISAPVTPVEGRHDLYLVFINPTIDSRQSVCYVEWMAFRDPLPGEGEAGYGEIKESFFQLVNANPSTVPVMVENPPHMSRTTQVFERGNWMVKGEVVQPDVPDELNDFPEGAPRNRLGLAQWLVSPENPLTARTMVNRFWEQLFGRGLVETLEDMGSQGSLPTHPALLDWLALRFVNEMDWSMKKLLKEMVMSATYRQSSKASPELIRKDPDNKWYARGPRFRLSAEQVRDQALAVSGLLSDKMFGPSVMPWQPEGVWQTVYSGEYWKLSEGEDQYRRAVYTFHKRTSPYPSFISFDATSREVCLVQRITTNTPLQALVTLNDPVYQEASRSLALKMEQAGDKDIKAAIREGYQRAMLKPIPEEKLEVLEKLYRQAYQKYKEEPEEARKLLMLPAEADLTGATPQRAALTIVANAIMNLDEFLTKS</sequence>
<evidence type="ECO:0000259" key="2">
    <source>
        <dbReference type="Pfam" id="PF07583"/>
    </source>
</evidence>
<evidence type="ECO:0000313" key="5">
    <source>
        <dbReference type="EMBL" id="TCS87328.1"/>
    </source>
</evidence>
<protein>
    <submittedName>
        <fullName evidence="5">Carbohydrate binding protein with CBM6 domain</fullName>
    </submittedName>
</protein>
<dbReference type="RefSeq" id="WP_132129123.1">
    <property type="nucleotide sequence ID" value="NZ_CP042432.1"/>
</dbReference>
<dbReference type="PANTHER" id="PTHR35889:SF3">
    <property type="entry name" value="F-BOX DOMAIN-CONTAINING PROTEIN"/>
    <property type="match status" value="1"/>
</dbReference>
<dbReference type="InterPro" id="IPR036909">
    <property type="entry name" value="Cyt_c-like_dom_sf"/>
</dbReference>
<dbReference type="GO" id="GO:0030246">
    <property type="term" value="F:carbohydrate binding"/>
    <property type="evidence" value="ECO:0007669"/>
    <property type="project" value="InterPro"/>
</dbReference>
<dbReference type="OrthoDB" id="1450284at2"/>
<proteinExistence type="predicted"/>
<dbReference type="InterPro" id="IPR011429">
    <property type="entry name" value="Cyt_c_Planctomycete-type"/>
</dbReference>
<dbReference type="AlphaFoldDB" id="A0A4R3KQX1"/>
<dbReference type="SUPFAM" id="SSF46626">
    <property type="entry name" value="Cytochrome c"/>
    <property type="match status" value="1"/>
</dbReference>
<feature type="domain" description="Cytochrome C Planctomycete-type" evidence="4">
    <location>
        <begin position="46"/>
        <end position="102"/>
    </location>
</feature>
<dbReference type="Pfam" id="PF07583">
    <property type="entry name" value="PSCyt2"/>
    <property type="match status" value="1"/>
</dbReference>
<feature type="domain" description="DUF1549" evidence="2">
    <location>
        <begin position="162"/>
        <end position="368"/>
    </location>
</feature>
<reference evidence="5 6" key="1">
    <citation type="submission" date="2019-03" db="EMBL/GenBank/DDBJ databases">
        <title>Genomic Encyclopedia of Type Strains, Phase IV (KMG-IV): sequencing the most valuable type-strain genomes for metagenomic binning, comparative biology and taxonomic classification.</title>
        <authorList>
            <person name="Goeker M."/>
        </authorList>
    </citation>
    <scope>NUCLEOTIDE SEQUENCE [LARGE SCALE GENOMIC DNA]</scope>
    <source>
        <strain evidence="5 6">DSM 21100</strain>
    </source>
</reference>
<dbReference type="InterPro" id="IPR005084">
    <property type="entry name" value="CBM6"/>
</dbReference>
<dbReference type="Proteomes" id="UP000295807">
    <property type="component" value="Unassembled WGS sequence"/>
</dbReference>
<dbReference type="PANTHER" id="PTHR35889">
    <property type="entry name" value="CYCLOINULO-OLIGOSACCHARIDE FRUCTANOTRANSFERASE-RELATED"/>
    <property type="match status" value="1"/>
</dbReference>
<dbReference type="InterPro" id="IPR022655">
    <property type="entry name" value="DUF1553"/>
</dbReference>
<evidence type="ECO:0000259" key="3">
    <source>
        <dbReference type="Pfam" id="PF07587"/>
    </source>
</evidence>
<dbReference type="Gene3D" id="2.60.120.260">
    <property type="entry name" value="Galactose-binding domain-like"/>
    <property type="match status" value="1"/>
</dbReference>